<keyword evidence="2" id="KW-1185">Reference proteome</keyword>
<proteinExistence type="predicted"/>
<dbReference type="EMBL" id="CP092625">
    <property type="protein sequence ID" value="UMM41459.1"/>
    <property type="molecule type" value="Genomic_DNA"/>
</dbReference>
<dbReference type="Proteomes" id="UP000829354">
    <property type="component" value="Chromosome X"/>
</dbReference>
<name>A0AAE9JRX7_CAEBR</name>
<protein>
    <submittedName>
        <fullName evidence="1">Uncharacterized protein</fullName>
    </submittedName>
</protein>
<evidence type="ECO:0000313" key="2">
    <source>
        <dbReference type="Proteomes" id="UP000829354"/>
    </source>
</evidence>
<reference evidence="1 2" key="1">
    <citation type="submission" date="2022-04" db="EMBL/GenBank/DDBJ databases">
        <title>Chromosome-level reference genomes for two strains of Caenorhabditis briggsae: an improved platform for comparative genomics.</title>
        <authorList>
            <person name="Stevens L."/>
            <person name="Andersen E."/>
        </authorList>
    </citation>
    <scope>NUCLEOTIDE SEQUENCE [LARGE SCALE GENOMIC DNA]</scope>
    <source>
        <strain evidence="1">VX34</strain>
        <tissue evidence="1">Whole-organism</tissue>
    </source>
</reference>
<sequence>MTHVRRLLSVYMPFMFETMENNTSVFGWPVGAQPPASHSHQHHHLHLLHHLLNHQLPMTWAAPNLDMRTDLQIPQFDTVRRNVAAEQERLRSAKRRHD</sequence>
<accession>A0AAE9JRX7</accession>
<evidence type="ECO:0000313" key="1">
    <source>
        <dbReference type="EMBL" id="UMM41459.1"/>
    </source>
</evidence>
<dbReference type="AlphaFoldDB" id="A0AAE9JRX7"/>
<organism evidence="1 2">
    <name type="scientific">Caenorhabditis briggsae</name>
    <dbReference type="NCBI Taxonomy" id="6238"/>
    <lineage>
        <taxon>Eukaryota</taxon>
        <taxon>Metazoa</taxon>
        <taxon>Ecdysozoa</taxon>
        <taxon>Nematoda</taxon>
        <taxon>Chromadorea</taxon>
        <taxon>Rhabditida</taxon>
        <taxon>Rhabditina</taxon>
        <taxon>Rhabditomorpha</taxon>
        <taxon>Rhabditoidea</taxon>
        <taxon>Rhabditidae</taxon>
        <taxon>Peloderinae</taxon>
        <taxon>Caenorhabditis</taxon>
    </lineage>
</organism>
<gene>
    <name evidence="1" type="ORF">L5515_017716</name>
</gene>